<sequence length="82" mass="9477">MGIVIDFIRDKRSWSVSEIKEEVLQHHSETNPKEIYNTINYLAKTGRIKRIGYGKYMVDGNLVISADQFSEEPFPNDDQADN</sequence>
<name>A0ABQ4S7P2_9HYPH</name>
<gene>
    <name evidence="1" type="ORF">OCOJLMKI_5128</name>
</gene>
<dbReference type="EMBL" id="BPQP01000123">
    <property type="protein sequence ID" value="GJD97889.1"/>
    <property type="molecule type" value="Genomic_DNA"/>
</dbReference>
<keyword evidence="2" id="KW-1185">Reference proteome</keyword>
<accession>A0ABQ4S7P2</accession>
<proteinExistence type="predicted"/>
<dbReference type="Proteomes" id="UP001055125">
    <property type="component" value="Unassembled WGS sequence"/>
</dbReference>
<comment type="caution">
    <text evidence="1">The sequence shown here is derived from an EMBL/GenBank/DDBJ whole genome shotgun (WGS) entry which is preliminary data.</text>
</comment>
<evidence type="ECO:0000313" key="1">
    <source>
        <dbReference type="EMBL" id="GJD97889.1"/>
    </source>
</evidence>
<protein>
    <submittedName>
        <fullName evidence="1">Uncharacterized protein</fullName>
    </submittedName>
</protein>
<organism evidence="1 2">
    <name type="scientific">Methylobacterium iners</name>
    <dbReference type="NCBI Taxonomy" id="418707"/>
    <lineage>
        <taxon>Bacteria</taxon>
        <taxon>Pseudomonadati</taxon>
        <taxon>Pseudomonadota</taxon>
        <taxon>Alphaproteobacteria</taxon>
        <taxon>Hyphomicrobiales</taxon>
        <taxon>Methylobacteriaceae</taxon>
        <taxon>Methylobacterium</taxon>
    </lineage>
</organism>
<reference evidence="1" key="1">
    <citation type="journal article" date="2021" name="Front. Microbiol.">
        <title>Comprehensive Comparative Genomics and Phenotyping of Methylobacterium Species.</title>
        <authorList>
            <person name="Alessa O."/>
            <person name="Ogura Y."/>
            <person name="Fujitani Y."/>
            <person name="Takami H."/>
            <person name="Hayashi T."/>
            <person name="Sahin N."/>
            <person name="Tani A."/>
        </authorList>
    </citation>
    <scope>NUCLEOTIDE SEQUENCE</scope>
    <source>
        <strain evidence="1">DSM 19015</strain>
    </source>
</reference>
<reference evidence="1" key="2">
    <citation type="submission" date="2021-08" db="EMBL/GenBank/DDBJ databases">
        <authorList>
            <person name="Tani A."/>
            <person name="Ola A."/>
            <person name="Ogura Y."/>
            <person name="Katsura K."/>
            <person name="Hayashi T."/>
        </authorList>
    </citation>
    <scope>NUCLEOTIDE SEQUENCE</scope>
    <source>
        <strain evidence="1">DSM 19015</strain>
    </source>
</reference>
<evidence type="ECO:0000313" key="2">
    <source>
        <dbReference type="Proteomes" id="UP001055125"/>
    </source>
</evidence>